<dbReference type="SUPFAM" id="SSF50621">
    <property type="entry name" value="Alanine racemase C-terminal domain-like"/>
    <property type="match status" value="1"/>
</dbReference>
<reference evidence="10" key="1">
    <citation type="journal article" date="2019" name="Int. J. Syst. Evol. Microbiol.">
        <title>The Global Catalogue of Microorganisms (GCM) 10K type strain sequencing project: providing services to taxonomists for standard genome sequencing and annotation.</title>
        <authorList>
            <consortium name="The Broad Institute Genomics Platform"/>
            <consortium name="The Broad Institute Genome Sequencing Center for Infectious Disease"/>
            <person name="Wu L."/>
            <person name="Ma J."/>
        </authorList>
    </citation>
    <scope>NUCLEOTIDE SEQUENCE [LARGE SCALE GENOMIC DNA]</scope>
    <source>
        <strain evidence="10">KCTC 42473</strain>
    </source>
</reference>
<gene>
    <name evidence="9" type="ORF">ACFOM8_06780</name>
</gene>
<dbReference type="CDD" id="cd00622">
    <property type="entry name" value="PLPDE_III_ODC"/>
    <property type="match status" value="1"/>
</dbReference>
<dbReference type="InterPro" id="IPR022653">
    <property type="entry name" value="De-COase2_pyr-phos_BS"/>
</dbReference>
<evidence type="ECO:0000256" key="4">
    <source>
        <dbReference type="ARBA" id="ARBA00023239"/>
    </source>
</evidence>
<comment type="pathway">
    <text evidence="5">Amine and polyamine biosynthesis; putrescine biosynthesis via L-ornithine pathway; putrescine from L-ornithine: step 1/1.</text>
</comment>
<evidence type="ECO:0000256" key="5">
    <source>
        <dbReference type="ARBA" id="ARBA00034115"/>
    </source>
</evidence>
<keyword evidence="3" id="KW-0663">Pyridoxal phosphate</keyword>
<dbReference type="InterPro" id="IPR000183">
    <property type="entry name" value="Orn/DAP/Arg_de-COase"/>
</dbReference>
<dbReference type="Pfam" id="PF02784">
    <property type="entry name" value="Orn_Arg_deC_N"/>
    <property type="match status" value="1"/>
</dbReference>
<evidence type="ECO:0000313" key="10">
    <source>
        <dbReference type="Proteomes" id="UP001595539"/>
    </source>
</evidence>
<dbReference type="PRINTS" id="PR01179">
    <property type="entry name" value="ODADCRBXLASE"/>
</dbReference>
<keyword evidence="10" id="KW-1185">Reference proteome</keyword>
<dbReference type="InterPro" id="IPR022644">
    <property type="entry name" value="De-COase2_N"/>
</dbReference>
<organism evidence="9 10">
    <name type="scientific">Paracoccus angustae</name>
    <dbReference type="NCBI Taxonomy" id="1671480"/>
    <lineage>
        <taxon>Bacteria</taxon>
        <taxon>Pseudomonadati</taxon>
        <taxon>Pseudomonadota</taxon>
        <taxon>Alphaproteobacteria</taxon>
        <taxon>Rhodobacterales</taxon>
        <taxon>Paracoccaceae</taxon>
        <taxon>Paracoccus</taxon>
    </lineage>
</organism>
<comment type="similarity">
    <text evidence="2">Belongs to the Orn/Lys/Arg decarboxylase class-II family.</text>
</comment>
<dbReference type="PANTHER" id="PTHR11482:SF6">
    <property type="entry name" value="ORNITHINE DECARBOXYLASE 1-RELATED"/>
    <property type="match status" value="1"/>
</dbReference>
<dbReference type="EMBL" id="JBHRXY010000003">
    <property type="protein sequence ID" value="MFC3629150.1"/>
    <property type="molecule type" value="Genomic_DNA"/>
</dbReference>
<dbReference type="RefSeq" id="WP_377760503.1">
    <property type="nucleotide sequence ID" value="NZ_JBHRXY010000003.1"/>
</dbReference>
<comment type="cofactor">
    <cofactor evidence="1">
        <name>pyridoxal 5'-phosphate</name>
        <dbReference type="ChEBI" id="CHEBI:597326"/>
    </cofactor>
</comment>
<dbReference type="SUPFAM" id="SSF51419">
    <property type="entry name" value="PLP-binding barrel"/>
    <property type="match status" value="1"/>
</dbReference>
<dbReference type="PRINTS" id="PR01182">
    <property type="entry name" value="ORNDCRBXLASE"/>
</dbReference>
<keyword evidence="4" id="KW-0456">Lyase</keyword>
<dbReference type="Proteomes" id="UP001595539">
    <property type="component" value="Unassembled WGS sequence"/>
</dbReference>
<accession>A0ABV7U2H7</accession>
<evidence type="ECO:0000256" key="1">
    <source>
        <dbReference type="ARBA" id="ARBA00001933"/>
    </source>
</evidence>
<evidence type="ECO:0000256" key="6">
    <source>
        <dbReference type="ARBA" id="ARBA00034138"/>
    </source>
</evidence>
<dbReference type="Gene3D" id="2.40.37.10">
    <property type="entry name" value="Lyase, Ornithine Decarboxylase, Chain A, domain 1"/>
    <property type="match status" value="1"/>
</dbReference>
<evidence type="ECO:0000313" key="9">
    <source>
        <dbReference type="EMBL" id="MFC3629150.1"/>
    </source>
</evidence>
<dbReference type="InterPro" id="IPR029066">
    <property type="entry name" value="PLP-binding_barrel"/>
</dbReference>
<name>A0ABV7U2H7_9RHOB</name>
<dbReference type="PANTHER" id="PTHR11482">
    <property type="entry name" value="ARGININE/DIAMINOPIMELATE/ORNITHINE DECARBOXYLASE"/>
    <property type="match status" value="1"/>
</dbReference>
<comment type="caution">
    <text evidence="9">The sequence shown here is derived from an EMBL/GenBank/DDBJ whole genome shotgun (WGS) entry which is preliminary data.</text>
</comment>
<evidence type="ECO:0000259" key="8">
    <source>
        <dbReference type="Pfam" id="PF02784"/>
    </source>
</evidence>
<dbReference type="PROSITE" id="PS00878">
    <property type="entry name" value="ODR_DC_2_1"/>
    <property type="match status" value="1"/>
</dbReference>
<dbReference type="InterPro" id="IPR002433">
    <property type="entry name" value="Orn_de-COase"/>
</dbReference>
<dbReference type="InterPro" id="IPR009006">
    <property type="entry name" value="Ala_racemase/Decarboxylase_C"/>
</dbReference>
<feature type="domain" description="Orn/DAP/Arg decarboxylase 2 N-terminal" evidence="8">
    <location>
        <begin position="34"/>
        <end position="266"/>
    </location>
</feature>
<evidence type="ECO:0000256" key="2">
    <source>
        <dbReference type="ARBA" id="ARBA00008872"/>
    </source>
</evidence>
<evidence type="ECO:0000256" key="3">
    <source>
        <dbReference type="ARBA" id="ARBA00022898"/>
    </source>
</evidence>
<evidence type="ECO:0000256" key="7">
    <source>
        <dbReference type="ARBA" id="ARBA00049127"/>
    </source>
</evidence>
<dbReference type="EC" id="4.1.1.17" evidence="6"/>
<comment type="catalytic activity">
    <reaction evidence="7">
        <text>L-ornithine + H(+) = putrescine + CO2</text>
        <dbReference type="Rhea" id="RHEA:22964"/>
        <dbReference type="ChEBI" id="CHEBI:15378"/>
        <dbReference type="ChEBI" id="CHEBI:16526"/>
        <dbReference type="ChEBI" id="CHEBI:46911"/>
        <dbReference type="ChEBI" id="CHEBI:326268"/>
        <dbReference type="EC" id="4.1.1.17"/>
    </reaction>
</comment>
<protein>
    <recommendedName>
        <fullName evidence="6">ornithine decarboxylase</fullName>
        <ecNumber evidence="6">4.1.1.17</ecNumber>
    </recommendedName>
</protein>
<dbReference type="Gene3D" id="3.20.20.10">
    <property type="entry name" value="Alanine racemase"/>
    <property type="match status" value="1"/>
</dbReference>
<proteinExistence type="inferred from homology"/>
<sequence length="384" mass="41162">MGTGKTVWDDPADLIRHLQPDHPVMAFAPTVLQDRARQFLTGFPGLVTYAVKSNPDEAVIQNLVAAGLQGFDVASPWEIDLIGRLAPRAARHYHNPVRSRREIAHGVREGILAWSVDSRSELEKLFEQVPVSVIGQRVEISPRFKLPVLGAAYDFGSKFGATPDLAADLLRLVADRGYVASLTFHPGTQCTEPTAWESYIRTAREICDAAGIRAHRLNLGGGFPSHRAAGVAPDLDAIFAKIGKTVAECFGGDAPALVCEPGRGLCADAYALIARVKGLRHGTDVFLNDGVYGALAELPVIGNLDRIEVLTPQGTPRTGARSGRVIFGPTCDSVDRLPGELALPDDVAEDDYIVFHGAGAYSLVINTRFNGFGAVTRATVMGFG</sequence>